<sequence>MTEQQQRGTDTQANSTRKWLILANVSVGTFMSTLDGSIANVGLPTISDTLHVPLHIVQWVVSAYLLTICAMLPLVGNLADRMGRGRLYNIGFLVFALGSALCGLSGSIDILISSRILQAIGASLLMANSQALVVMTFPKHQRGRAFGITGTMVSLGSLTGPAVGGLLIGYFGWSAIFWVNVPIGLIGFVLGLFLLPKARPDSSDLSTFDYLGSILFVAGIVLLLYTVSNGDVWGWLATRSWLGLTVAILLLIAFGLREHLAVNPIIDFGLYKNRLFAAGSFAAMLSFVSLFCTNTMIPFYLEDVLHASPQLTGTAMMANPVAMAVIAPLSGWLSDKIGPYLLTTTGLALNGLGFILLTLLSGHAPVWLVALHLAIFGVGQGMFQSPNNSSLMSTAPRDKVGLVGGLNALVRNIGMVFGIALSVSLLSNRLHAATGAAVQGSLANVSANLLVPALHTVFWTAAGVCVAGALISSMRRTSKTLRAITH</sequence>
<dbReference type="NCBIfam" id="TIGR00711">
    <property type="entry name" value="efflux_EmrB"/>
    <property type="match status" value="1"/>
</dbReference>
<evidence type="ECO:0000256" key="2">
    <source>
        <dbReference type="ARBA" id="ARBA00022448"/>
    </source>
</evidence>
<feature type="transmembrane region" description="Helical" evidence="7">
    <location>
        <begin position="116"/>
        <end position="138"/>
    </location>
</feature>
<feature type="transmembrane region" description="Helical" evidence="7">
    <location>
        <begin position="207"/>
        <end position="227"/>
    </location>
</feature>
<dbReference type="InterPro" id="IPR020846">
    <property type="entry name" value="MFS_dom"/>
</dbReference>
<evidence type="ECO:0000256" key="3">
    <source>
        <dbReference type="ARBA" id="ARBA00022475"/>
    </source>
</evidence>
<feature type="domain" description="Major facilitator superfamily (MFS) profile" evidence="8">
    <location>
        <begin position="21"/>
        <end position="480"/>
    </location>
</feature>
<dbReference type="InterPro" id="IPR011701">
    <property type="entry name" value="MFS"/>
</dbReference>
<dbReference type="InterPro" id="IPR004638">
    <property type="entry name" value="EmrB-like"/>
</dbReference>
<dbReference type="Gene3D" id="1.20.1250.20">
    <property type="entry name" value="MFS general substrate transporter like domains"/>
    <property type="match status" value="1"/>
</dbReference>
<dbReference type="PRINTS" id="PR01036">
    <property type="entry name" value="TCRTETB"/>
</dbReference>
<keyword evidence="3" id="KW-1003">Cell membrane</keyword>
<dbReference type="Gene3D" id="1.20.1720.10">
    <property type="entry name" value="Multidrug resistance protein D"/>
    <property type="match status" value="1"/>
</dbReference>
<keyword evidence="2" id="KW-0813">Transport</keyword>
<feature type="transmembrane region" description="Helical" evidence="7">
    <location>
        <begin position="233"/>
        <end position="254"/>
    </location>
</feature>
<accession>A0A9X7W1H1</accession>
<evidence type="ECO:0000256" key="6">
    <source>
        <dbReference type="ARBA" id="ARBA00023136"/>
    </source>
</evidence>
<evidence type="ECO:0000256" key="5">
    <source>
        <dbReference type="ARBA" id="ARBA00022989"/>
    </source>
</evidence>
<feature type="transmembrane region" description="Helical" evidence="7">
    <location>
        <begin position="145"/>
        <end position="169"/>
    </location>
</feature>
<organism evidence="9 10">
    <name type="scientific">Alicyclobacillus mengziensis</name>
    <dbReference type="NCBI Taxonomy" id="2931921"/>
    <lineage>
        <taxon>Bacteria</taxon>
        <taxon>Bacillati</taxon>
        <taxon>Bacillota</taxon>
        <taxon>Bacilli</taxon>
        <taxon>Bacillales</taxon>
        <taxon>Alicyclobacillaceae</taxon>
        <taxon>Alicyclobacillus</taxon>
    </lineage>
</organism>
<gene>
    <name evidence="9" type="ORF">JZ786_08165</name>
</gene>
<dbReference type="PANTHER" id="PTHR42718:SF46">
    <property type="entry name" value="BLR6921 PROTEIN"/>
    <property type="match status" value="1"/>
</dbReference>
<proteinExistence type="predicted"/>
<dbReference type="FunFam" id="1.20.1720.10:FF:000021">
    <property type="entry name" value="Drug resistance transporter, EmrB/QacA subfamily"/>
    <property type="match status" value="1"/>
</dbReference>
<feature type="transmembrane region" description="Helical" evidence="7">
    <location>
        <begin position="313"/>
        <end position="333"/>
    </location>
</feature>
<keyword evidence="5 7" id="KW-1133">Transmembrane helix</keyword>
<dbReference type="EMBL" id="CP071182">
    <property type="protein sequence ID" value="QSO48909.1"/>
    <property type="molecule type" value="Genomic_DNA"/>
</dbReference>
<dbReference type="SUPFAM" id="SSF103473">
    <property type="entry name" value="MFS general substrate transporter"/>
    <property type="match status" value="2"/>
</dbReference>
<dbReference type="CDD" id="cd17321">
    <property type="entry name" value="MFS_MMR_MDR_like"/>
    <property type="match status" value="1"/>
</dbReference>
<feature type="transmembrane region" description="Helical" evidence="7">
    <location>
        <begin position="175"/>
        <end position="195"/>
    </location>
</feature>
<evidence type="ECO:0000256" key="1">
    <source>
        <dbReference type="ARBA" id="ARBA00004651"/>
    </source>
</evidence>
<dbReference type="GO" id="GO:0022857">
    <property type="term" value="F:transmembrane transporter activity"/>
    <property type="evidence" value="ECO:0007669"/>
    <property type="project" value="InterPro"/>
</dbReference>
<keyword evidence="6 7" id="KW-0472">Membrane</keyword>
<dbReference type="Pfam" id="PF07690">
    <property type="entry name" value="MFS_1"/>
    <property type="match status" value="1"/>
</dbReference>
<reference evidence="9 10" key="1">
    <citation type="submission" date="2021-02" db="EMBL/GenBank/DDBJ databases">
        <title>Alicyclobacillus curvatus sp. nov. and Alicyclobacillus mengziensis sp. nov., two acidophilic bacteria isolated from acid mine drainage.</title>
        <authorList>
            <person name="Huang Y."/>
        </authorList>
    </citation>
    <scope>NUCLEOTIDE SEQUENCE [LARGE SCALE GENOMIC DNA]</scope>
    <source>
        <strain evidence="9 10">S30H14</strain>
    </source>
</reference>
<dbReference type="GO" id="GO:0005886">
    <property type="term" value="C:plasma membrane"/>
    <property type="evidence" value="ECO:0007669"/>
    <property type="project" value="UniProtKB-SubCell"/>
</dbReference>
<evidence type="ECO:0000259" key="8">
    <source>
        <dbReference type="PROSITE" id="PS50850"/>
    </source>
</evidence>
<feature type="transmembrane region" description="Helical" evidence="7">
    <location>
        <begin position="447"/>
        <end position="472"/>
    </location>
</feature>
<name>A0A9X7W1H1_9BACL</name>
<evidence type="ECO:0000313" key="9">
    <source>
        <dbReference type="EMBL" id="QSO48909.1"/>
    </source>
</evidence>
<dbReference type="RefSeq" id="WP_206658223.1">
    <property type="nucleotide sequence ID" value="NZ_CP071182.1"/>
</dbReference>
<dbReference type="KEGG" id="afx:JZ786_08165"/>
<feature type="transmembrane region" description="Helical" evidence="7">
    <location>
        <begin position="21"/>
        <end position="43"/>
    </location>
</feature>
<evidence type="ECO:0000256" key="4">
    <source>
        <dbReference type="ARBA" id="ARBA00022692"/>
    </source>
</evidence>
<protein>
    <submittedName>
        <fullName evidence="9">MFS transporter</fullName>
    </submittedName>
</protein>
<comment type="subcellular location">
    <subcellularLocation>
        <location evidence="1">Cell membrane</location>
        <topology evidence="1">Multi-pass membrane protein</topology>
    </subcellularLocation>
</comment>
<feature type="transmembrane region" description="Helical" evidence="7">
    <location>
        <begin position="87"/>
        <end position="110"/>
    </location>
</feature>
<dbReference type="PROSITE" id="PS50850">
    <property type="entry name" value="MFS"/>
    <property type="match status" value="1"/>
</dbReference>
<feature type="transmembrane region" description="Helical" evidence="7">
    <location>
        <begin position="55"/>
        <end position="75"/>
    </location>
</feature>
<evidence type="ECO:0000256" key="7">
    <source>
        <dbReference type="SAM" id="Phobius"/>
    </source>
</evidence>
<evidence type="ECO:0000313" key="10">
    <source>
        <dbReference type="Proteomes" id="UP000663505"/>
    </source>
</evidence>
<feature type="transmembrane region" description="Helical" evidence="7">
    <location>
        <begin position="275"/>
        <end position="301"/>
    </location>
</feature>
<dbReference type="AlphaFoldDB" id="A0A9X7W1H1"/>
<keyword evidence="4 7" id="KW-0812">Transmembrane</keyword>
<keyword evidence="10" id="KW-1185">Reference proteome</keyword>
<feature type="transmembrane region" description="Helical" evidence="7">
    <location>
        <begin position="340"/>
        <end position="360"/>
    </location>
</feature>
<dbReference type="InterPro" id="IPR036259">
    <property type="entry name" value="MFS_trans_sf"/>
</dbReference>
<dbReference type="Proteomes" id="UP000663505">
    <property type="component" value="Chromosome"/>
</dbReference>
<dbReference type="PANTHER" id="PTHR42718">
    <property type="entry name" value="MAJOR FACILITATOR SUPERFAMILY MULTIDRUG TRANSPORTER MFSC"/>
    <property type="match status" value="1"/>
</dbReference>